<proteinExistence type="inferred from homology"/>
<evidence type="ECO:0000256" key="3">
    <source>
        <dbReference type="ARBA" id="ARBA00022516"/>
    </source>
</evidence>
<evidence type="ECO:0000256" key="4">
    <source>
        <dbReference type="ARBA" id="ARBA00022617"/>
    </source>
</evidence>
<evidence type="ECO:0000256" key="1">
    <source>
        <dbReference type="ARBA" id="ARBA00004141"/>
    </source>
</evidence>
<dbReference type="Gene3D" id="3.10.120.10">
    <property type="entry name" value="Cytochrome b5-like heme/steroid binding domain"/>
    <property type="match status" value="1"/>
</dbReference>
<keyword evidence="14" id="KW-0249">Electron transport</keyword>
<feature type="transmembrane region" description="Helical" evidence="15">
    <location>
        <begin position="211"/>
        <end position="232"/>
    </location>
</feature>
<dbReference type="InterPro" id="IPR005804">
    <property type="entry name" value="FA_desaturase_dom"/>
</dbReference>
<evidence type="ECO:0000256" key="14">
    <source>
        <dbReference type="PIRNR" id="PIRNR000345"/>
    </source>
</evidence>
<dbReference type="EMBL" id="JANBUY010000073">
    <property type="protein sequence ID" value="KAJ2864935.1"/>
    <property type="molecule type" value="Genomic_DNA"/>
</dbReference>
<dbReference type="InterPro" id="IPR001199">
    <property type="entry name" value="Cyt_B5-like_heme/steroid-bd"/>
</dbReference>
<evidence type="ECO:0000313" key="18">
    <source>
        <dbReference type="Proteomes" id="UP001140074"/>
    </source>
</evidence>
<dbReference type="Pfam" id="PF00173">
    <property type="entry name" value="Cyt-b5"/>
    <property type="match status" value="1"/>
</dbReference>
<keyword evidence="14" id="KW-0813">Transport</keyword>
<keyword evidence="11 14" id="KW-0443">Lipid metabolism</keyword>
<gene>
    <name evidence="17" type="ORF">GGH94_002582</name>
</gene>
<keyword evidence="18" id="KW-1185">Reference proteome</keyword>
<keyword evidence="8 15" id="KW-1133">Transmembrane helix</keyword>
<dbReference type="PIRSF" id="PIRSF000345">
    <property type="entry name" value="OLE1"/>
    <property type="match status" value="1"/>
</dbReference>
<comment type="cofactor">
    <cofactor evidence="14">
        <name>Fe(2+)</name>
        <dbReference type="ChEBI" id="CHEBI:29033"/>
    </cofactor>
    <text evidence="14">Expected to bind 2 Fe(2+) ions per subunit.</text>
</comment>
<sequence>MSLSAIAYYVPTWTGFIDYLGELFPKELMPVGEPPEKTAEEASDEILKKPVYKPKPVPKMTGKSIHSRWYWPFAIGILSAEVVALYAVLFVKLHRGTSIFMMLYGVLSGLCITAGYHRLWAHRAYKASRPLEVFLAVFGASSIQGSIIWWVQNHRLHHRYTDTERDPYNIKRGFWYAHHGWILFRRKEEDLGYADMTDLHANPVVVWQYKYYFFICGFTSLVLPTLICGYLFNDWVGGFFWGAVARLVGVQQVTFCVNSVAHTFGTQPYSDEQTPRDNWITGIITLGEGYHNFHHAFPNDYRNGVRWYDVDITKWMLWSLEQLGLATNLKRFPRNEIMKGRAAMKLKNAEKFAKRIHYGTPIEELPMFTASEFVAEVRERGKKWLVIEGFIYNIEEFIKMHPGGPKLIMGGIGKDMTNAFNGGVYNHHYSARNLMNSTMRVGKII</sequence>
<evidence type="ECO:0000256" key="15">
    <source>
        <dbReference type="SAM" id="Phobius"/>
    </source>
</evidence>
<comment type="catalytic activity">
    <reaction evidence="14">
        <text>octadecanoyl-CoA + 2 Fe(II)-[cytochrome b5] + O2 + 2 H(+) = (9Z)-octadecenoyl-CoA + 2 Fe(III)-[cytochrome b5] + 2 H2O</text>
        <dbReference type="Rhea" id="RHEA:19721"/>
        <dbReference type="Rhea" id="RHEA-COMP:10438"/>
        <dbReference type="Rhea" id="RHEA-COMP:10439"/>
        <dbReference type="ChEBI" id="CHEBI:15377"/>
        <dbReference type="ChEBI" id="CHEBI:15378"/>
        <dbReference type="ChEBI" id="CHEBI:15379"/>
        <dbReference type="ChEBI" id="CHEBI:29033"/>
        <dbReference type="ChEBI" id="CHEBI:29034"/>
        <dbReference type="ChEBI" id="CHEBI:57387"/>
        <dbReference type="ChEBI" id="CHEBI:57394"/>
        <dbReference type="EC" id="1.14.19.1"/>
    </reaction>
</comment>
<dbReference type="Pfam" id="PF00487">
    <property type="entry name" value="FA_desaturase"/>
    <property type="match status" value="1"/>
</dbReference>
<feature type="transmembrane region" description="Helical" evidence="15">
    <location>
        <begin position="69"/>
        <end position="91"/>
    </location>
</feature>
<evidence type="ECO:0000256" key="11">
    <source>
        <dbReference type="ARBA" id="ARBA00023098"/>
    </source>
</evidence>
<keyword evidence="3 14" id="KW-0444">Lipid biosynthesis</keyword>
<dbReference type="GO" id="GO:0004768">
    <property type="term" value="F:stearoyl-CoA 9-desaturase activity"/>
    <property type="evidence" value="ECO:0007669"/>
    <property type="project" value="UniProtKB-UniRule"/>
</dbReference>
<organism evidence="17 18">
    <name type="scientific">Coemansia aciculifera</name>
    <dbReference type="NCBI Taxonomy" id="417176"/>
    <lineage>
        <taxon>Eukaryota</taxon>
        <taxon>Fungi</taxon>
        <taxon>Fungi incertae sedis</taxon>
        <taxon>Zoopagomycota</taxon>
        <taxon>Kickxellomycotina</taxon>
        <taxon>Kickxellomycetes</taxon>
        <taxon>Kickxellales</taxon>
        <taxon>Kickxellaceae</taxon>
        <taxon>Coemansia</taxon>
    </lineage>
</organism>
<dbReference type="SMART" id="SM01117">
    <property type="entry name" value="Cyt-b5"/>
    <property type="match status" value="1"/>
</dbReference>
<evidence type="ECO:0000313" key="17">
    <source>
        <dbReference type="EMBL" id="KAJ2864935.1"/>
    </source>
</evidence>
<evidence type="ECO:0000259" key="16">
    <source>
        <dbReference type="PROSITE" id="PS50255"/>
    </source>
</evidence>
<feature type="transmembrane region" description="Helical" evidence="15">
    <location>
        <begin position="131"/>
        <end position="151"/>
    </location>
</feature>
<dbReference type="InterPro" id="IPR018506">
    <property type="entry name" value="Cyt_B5_heme-BS"/>
</dbReference>
<evidence type="ECO:0000256" key="9">
    <source>
        <dbReference type="ARBA" id="ARBA00023002"/>
    </source>
</evidence>
<feature type="domain" description="Cytochrome b5 heme-binding" evidence="16">
    <location>
        <begin position="365"/>
        <end position="445"/>
    </location>
</feature>
<feature type="transmembrane region" description="Helical" evidence="15">
    <location>
        <begin position="97"/>
        <end position="119"/>
    </location>
</feature>
<evidence type="ECO:0000256" key="6">
    <source>
        <dbReference type="ARBA" id="ARBA00022723"/>
    </source>
</evidence>
<dbReference type="GO" id="GO:0005789">
    <property type="term" value="C:endoplasmic reticulum membrane"/>
    <property type="evidence" value="ECO:0007669"/>
    <property type="project" value="TreeGrafter"/>
</dbReference>
<keyword evidence="10 14" id="KW-0408">Iron</keyword>
<evidence type="ECO:0000256" key="8">
    <source>
        <dbReference type="ARBA" id="ARBA00022989"/>
    </source>
</evidence>
<comment type="similarity">
    <text evidence="2 14">Belongs to the fatty acid desaturase type 1 family.</text>
</comment>
<dbReference type="GO" id="GO:0005506">
    <property type="term" value="F:iron ion binding"/>
    <property type="evidence" value="ECO:0007669"/>
    <property type="project" value="TreeGrafter"/>
</dbReference>
<name>A0A9W8ILS1_9FUNG</name>
<comment type="function">
    <text evidence="14">Stearoyl-CoA desaturase that utilizes O(2) and electrons from reduced cytochrome b5 to introduce the first double bond into saturated fatty acyl-CoA substrates.</text>
</comment>
<keyword evidence="4 14" id="KW-0349">Heme</keyword>
<keyword evidence="6 14" id="KW-0479">Metal-binding</keyword>
<dbReference type="Proteomes" id="UP001140074">
    <property type="component" value="Unassembled WGS sequence"/>
</dbReference>
<comment type="subcellular location">
    <subcellularLocation>
        <location evidence="1">Membrane</location>
        <topology evidence="1">Multi-pass membrane protein</topology>
    </subcellularLocation>
</comment>
<dbReference type="EC" id="1.14.19.1" evidence="14"/>
<evidence type="ECO:0000256" key="2">
    <source>
        <dbReference type="ARBA" id="ARBA00009295"/>
    </source>
</evidence>
<dbReference type="GO" id="GO:0006636">
    <property type="term" value="P:unsaturated fatty acid biosynthetic process"/>
    <property type="evidence" value="ECO:0007669"/>
    <property type="project" value="UniProtKB-UniRule"/>
</dbReference>
<keyword evidence="9 14" id="KW-0560">Oxidoreductase</keyword>
<keyword evidence="12 15" id="KW-0472">Membrane</keyword>
<evidence type="ECO:0000256" key="7">
    <source>
        <dbReference type="ARBA" id="ARBA00022832"/>
    </source>
</evidence>
<dbReference type="InterPro" id="IPR036400">
    <property type="entry name" value="Cyt_B5-like_heme/steroid_sf"/>
</dbReference>
<dbReference type="InterPro" id="IPR015876">
    <property type="entry name" value="Acyl-CoA_DS"/>
</dbReference>
<dbReference type="PANTHER" id="PTHR11351">
    <property type="entry name" value="ACYL-COA DESATURASE"/>
    <property type="match status" value="1"/>
</dbReference>
<keyword evidence="5 15" id="KW-0812">Transmembrane</keyword>
<keyword evidence="7 14" id="KW-0276">Fatty acid metabolism</keyword>
<dbReference type="PROSITE" id="PS00191">
    <property type="entry name" value="CYTOCHROME_B5_1"/>
    <property type="match status" value="1"/>
</dbReference>
<dbReference type="PRINTS" id="PR00075">
    <property type="entry name" value="FACDDSATRASE"/>
</dbReference>
<accession>A0A9W8ILS1</accession>
<dbReference type="PANTHER" id="PTHR11351:SF31">
    <property type="entry name" value="DESATURASE 1, ISOFORM A-RELATED"/>
    <property type="match status" value="1"/>
</dbReference>
<dbReference type="InterPro" id="IPR001522">
    <property type="entry name" value="FADS-1_CS"/>
</dbReference>
<evidence type="ECO:0000256" key="10">
    <source>
        <dbReference type="ARBA" id="ARBA00023004"/>
    </source>
</evidence>
<dbReference type="GO" id="GO:0020037">
    <property type="term" value="F:heme binding"/>
    <property type="evidence" value="ECO:0007669"/>
    <property type="project" value="InterPro"/>
</dbReference>
<keyword evidence="13 14" id="KW-0275">Fatty acid biosynthesis</keyword>
<evidence type="ECO:0000256" key="12">
    <source>
        <dbReference type="ARBA" id="ARBA00023136"/>
    </source>
</evidence>
<evidence type="ECO:0000256" key="5">
    <source>
        <dbReference type="ARBA" id="ARBA00022692"/>
    </source>
</evidence>
<reference evidence="17" key="1">
    <citation type="submission" date="2022-07" db="EMBL/GenBank/DDBJ databases">
        <title>Phylogenomic reconstructions and comparative analyses of Kickxellomycotina fungi.</title>
        <authorList>
            <person name="Reynolds N.K."/>
            <person name="Stajich J.E."/>
            <person name="Barry K."/>
            <person name="Grigoriev I.V."/>
            <person name="Crous P."/>
            <person name="Smith M.E."/>
        </authorList>
    </citation>
    <scope>NUCLEOTIDE SEQUENCE</scope>
    <source>
        <strain evidence="17">RSA 476</strain>
    </source>
</reference>
<comment type="caution">
    <text evidence="17">The sequence shown here is derived from an EMBL/GenBank/DDBJ whole genome shotgun (WGS) entry which is preliminary data.</text>
</comment>
<dbReference type="PROSITE" id="PS50255">
    <property type="entry name" value="CYTOCHROME_B5_2"/>
    <property type="match status" value="1"/>
</dbReference>
<dbReference type="InterPro" id="IPR009160">
    <property type="entry name" value="Acyl-CoA_deSatase_haem/ster-bd"/>
</dbReference>
<dbReference type="AlphaFoldDB" id="A0A9W8ILS1"/>
<dbReference type="PROSITE" id="PS00476">
    <property type="entry name" value="FATTY_ACID_DESATUR_1"/>
    <property type="match status" value="1"/>
</dbReference>
<evidence type="ECO:0000256" key="13">
    <source>
        <dbReference type="ARBA" id="ARBA00023160"/>
    </source>
</evidence>
<protein>
    <recommendedName>
        <fullName evidence="14">Acyl-CoA desaturase</fullName>
        <ecNumber evidence="14">1.14.19.1</ecNumber>
    </recommendedName>
</protein>
<dbReference type="SUPFAM" id="SSF55856">
    <property type="entry name" value="Cytochrome b5-like heme/steroid binding domain"/>
    <property type="match status" value="1"/>
</dbReference>
<dbReference type="CDD" id="cd03505">
    <property type="entry name" value="Delta9-FADS-like"/>
    <property type="match status" value="1"/>
</dbReference>